<sequence>MKKILILALGLILTSGAYAQREETLFNQTRLDLTGFWFSDSHNFTFLEDDTEYFTGGNFAFEFGRSLMVGWAWQRMKDSYPLANENGVYDLRHRGLLIAYAPTTTKVIHPYLSAVVGGGRIDFDDNSTFSRDRVFVLQPAVGLEVNVFRWFRLGAEGGYRLVSDVNGGGLQNSDVSKPFAQLQLRFGYSWGSTWW</sequence>
<dbReference type="OrthoDB" id="1493334at2"/>
<organism evidence="2 3">
    <name type="scientific">Haliscomenobacter hydrossis (strain ATCC 27775 / DSM 1100 / LMG 10767 / O)</name>
    <dbReference type="NCBI Taxonomy" id="760192"/>
    <lineage>
        <taxon>Bacteria</taxon>
        <taxon>Pseudomonadati</taxon>
        <taxon>Bacteroidota</taxon>
        <taxon>Saprospiria</taxon>
        <taxon>Saprospirales</taxon>
        <taxon>Haliscomenobacteraceae</taxon>
        <taxon>Haliscomenobacter</taxon>
    </lineage>
</organism>
<dbReference type="InterPro" id="IPR011250">
    <property type="entry name" value="OMP/PagP_B-barrel"/>
</dbReference>
<evidence type="ECO:0000313" key="2">
    <source>
        <dbReference type="EMBL" id="AEE50255.1"/>
    </source>
</evidence>
<dbReference type="KEGG" id="hhy:Halhy_2379"/>
<dbReference type="EMBL" id="CP002691">
    <property type="protein sequence ID" value="AEE50255.1"/>
    <property type="molecule type" value="Genomic_DNA"/>
</dbReference>
<evidence type="ECO:0000256" key="1">
    <source>
        <dbReference type="SAM" id="SignalP"/>
    </source>
</evidence>
<dbReference type="Gene3D" id="2.40.160.20">
    <property type="match status" value="1"/>
</dbReference>
<dbReference type="Proteomes" id="UP000008461">
    <property type="component" value="Chromosome"/>
</dbReference>
<feature type="signal peptide" evidence="1">
    <location>
        <begin position="1"/>
        <end position="19"/>
    </location>
</feature>
<keyword evidence="3" id="KW-1185">Reference proteome</keyword>
<dbReference type="HOGENOM" id="CLU_1419706_0_0_10"/>
<dbReference type="STRING" id="760192.Halhy_2379"/>
<gene>
    <name evidence="2" type="ordered locus">Halhy_2379</name>
</gene>
<accession>F4KVC9</accession>
<dbReference type="eggNOG" id="ENOG5032NV8">
    <property type="taxonomic scope" value="Bacteria"/>
</dbReference>
<evidence type="ECO:0000313" key="3">
    <source>
        <dbReference type="Proteomes" id="UP000008461"/>
    </source>
</evidence>
<dbReference type="AlphaFoldDB" id="F4KVC9"/>
<dbReference type="RefSeq" id="WP_013764804.1">
    <property type="nucleotide sequence ID" value="NC_015510.1"/>
</dbReference>
<protein>
    <recommendedName>
        <fullName evidence="4">Outer membrane protein beta-barrel domain-containing protein</fullName>
    </recommendedName>
</protein>
<proteinExistence type="predicted"/>
<keyword evidence="1" id="KW-0732">Signal</keyword>
<reference evidence="2 3" key="1">
    <citation type="journal article" date="2011" name="Stand. Genomic Sci.">
        <title>Complete genome sequence of Haliscomenobacter hydrossis type strain (O).</title>
        <authorList>
            <consortium name="US DOE Joint Genome Institute (JGI-PGF)"/>
            <person name="Daligault H."/>
            <person name="Lapidus A."/>
            <person name="Zeytun A."/>
            <person name="Nolan M."/>
            <person name="Lucas S."/>
            <person name="Del Rio T.G."/>
            <person name="Tice H."/>
            <person name="Cheng J.F."/>
            <person name="Tapia R."/>
            <person name="Han C."/>
            <person name="Goodwin L."/>
            <person name="Pitluck S."/>
            <person name="Liolios K."/>
            <person name="Pagani I."/>
            <person name="Ivanova N."/>
            <person name="Huntemann M."/>
            <person name="Mavromatis K."/>
            <person name="Mikhailova N."/>
            <person name="Pati A."/>
            <person name="Chen A."/>
            <person name="Palaniappan K."/>
            <person name="Land M."/>
            <person name="Hauser L."/>
            <person name="Brambilla E.M."/>
            <person name="Rohde M."/>
            <person name="Verbarg S."/>
            <person name="Goker M."/>
            <person name="Bristow J."/>
            <person name="Eisen J.A."/>
            <person name="Markowitz V."/>
            <person name="Hugenholtz P."/>
            <person name="Kyrpides N.C."/>
            <person name="Klenk H.P."/>
            <person name="Woyke T."/>
        </authorList>
    </citation>
    <scope>NUCLEOTIDE SEQUENCE [LARGE SCALE GENOMIC DNA]</scope>
    <source>
        <strain evidence="3">ATCC 27775 / DSM 1100 / LMG 10767 / O</strain>
    </source>
</reference>
<feature type="chain" id="PRO_5003316109" description="Outer membrane protein beta-barrel domain-containing protein" evidence="1">
    <location>
        <begin position="20"/>
        <end position="195"/>
    </location>
</feature>
<dbReference type="SUPFAM" id="SSF56925">
    <property type="entry name" value="OMPA-like"/>
    <property type="match status" value="1"/>
</dbReference>
<reference key="2">
    <citation type="submission" date="2011-04" db="EMBL/GenBank/DDBJ databases">
        <title>Complete sequence of chromosome of Haliscomenobacter hydrossis DSM 1100.</title>
        <authorList>
            <consortium name="US DOE Joint Genome Institute (JGI-PGF)"/>
            <person name="Lucas S."/>
            <person name="Han J."/>
            <person name="Lapidus A."/>
            <person name="Bruce D."/>
            <person name="Goodwin L."/>
            <person name="Pitluck S."/>
            <person name="Peters L."/>
            <person name="Kyrpides N."/>
            <person name="Mavromatis K."/>
            <person name="Ivanova N."/>
            <person name="Ovchinnikova G."/>
            <person name="Pagani I."/>
            <person name="Daligault H."/>
            <person name="Detter J.C."/>
            <person name="Han C."/>
            <person name="Land M."/>
            <person name="Hauser L."/>
            <person name="Markowitz V."/>
            <person name="Cheng J.-F."/>
            <person name="Hugenholtz P."/>
            <person name="Woyke T."/>
            <person name="Wu D."/>
            <person name="Verbarg S."/>
            <person name="Frueling A."/>
            <person name="Brambilla E."/>
            <person name="Klenk H.-P."/>
            <person name="Eisen J.A."/>
        </authorList>
    </citation>
    <scope>NUCLEOTIDE SEQUENCE</scope>
    <source>
        <strain>DSM 1100</strain>
    </source>
</reference>
<name>F4KVC9_HALH1</name>
<evidence type="ECO:0008006" key="4">
    <source>
        <dbReference type="Google" id="ProtNLM"/>
    </source>
</evidence>